<keyword evidence="3" id="KW-1185">Reference proteome</keyword>
<evidence type="ECO:0000313" key="3">
    <source>
        <dbReference type="Proteomes" id="UP001231189"/>
    </source>
</evidence>
<protein>
    <submittedName>
        <fullName evidence="2">Uncharacterized protein</fullName>
    </submittedName>
</protein>
<feature type="region of interest" description="Disordered" evidence="1">
    <location>
        <begin position="1"/>
        <end position="20"/>
    </location>
</feature>
<dbReference type="EMBL" id="JAUUTY010000002">
    <property type="protein sequence ID" value="KAK1683007.1"/>
    <property type="molecule type" value="Genomic_DNA"/>
</dbReference>
<reference evidence="2" key="1">
    <citation type="submission" date="2023-07" db="EMBL/GenBank/DDBJ databases">
        <title>A chromosome-level genome assembly of Lolium multiflorum.</title>
        <authorList>
            <person name="Chen Y."/>
            <person name="Copetti D."/>
            <person name="Kolliker R."/>
            <person name="Studer B."/>
        </authorList>
    </citation>
    <scope>NUCLEOTIDE SEQUENCE</scope>
    <source>
        <strain evidence="2">02402/16</strain>
        <tissue evidence="2">Leaf</tissue>
    </source>
</reference>
<proteinExistence type="predicted"/>
<dbReference type="AlphaFoldDB" id="A0AAD8TJJ2"/>
<comment type="caution">
    <text evidence="2">The sequence shown here is derived from an EMBL/GenBank/DDBJ whole genome shotgun (WGS) entry which is preliminary data.</text>
</comment>
<organism evidence="2 3">
    <name type="scientific">Lolium multiflorum</name>
    <name type="common">Italian ryegrass</name>
    <name type="synonym">Lolium perenne subsp. multiflorum</name>
    <dbReference type="NCBI Taxonomy" id="4521"/>
    <lineage>
        <taxon>Eukaryota</taxon>
        <taxon>Viridiplantae</taxon>
        <taxon>Streptophyta</taxon>
        <taxon>Embryophyta</taxon>
        <taxon>Tracheophyta</taxon>
        <taxon>Spermatophyta</taxon>
        <taxon>Magnoliopsida</taxon>
        <taxon>Liliopsida</taxon>
        <taxon>Poales</taxon>
        <taxon>Poaceae</taxon>
        <taxon>BOP clade</taxon>
        <taxon>Pooideae</taxon>
        <taxon>Poodae</taxon>
        <taxon>Poeae</taxon>
        <taxon>Poeae Chloroplast Group 2 (Poeae type)</taxon>
        <taxon>Loliodinae</taxon>
        <taxon>Loliinae</taxon>
        <taxon>Lolium</taxon>
    </lineage>
</organism>
<evidence type="ECO:0000256" key="1">
    <source>
        <dbReference type="SAM" id="MobiDB-lite"/>
    </source>
</evidence>
<accession>A0AAD8TJJ2</accession>
<gene>
    <name evidence="2" type="ORF">QYE76_043855</name>
</gene>
<feature type="compositionally biased region" description="Basic residues" evidence="1">
    <location>
        <begin position="1"/>
        <end position="12"/>
    </location>
</feature>
<name>A0AAD8TJJ2_LOLMU</name>
<dbReference type="Proteomes" id="UP001231189">
    <property type="component" value="Unassembled WGS sequence"/>
</dbReference>
<sequence length="102" mass="11009">MESKRRQARHARGSPDPELEADGCLHQIRAAASARALQGCTRVLPPPRGTGRGCPASGLSNAHASPQEFGVQVSTSLSWASECLDLWCLNRLSDIHDEYKIG</sequence>
<evidence type="ECO:0000313" key="2">
    <source>
        <dbReference type="EMBL" id="KAK1683007.1"/>
    </source>
</evidence>